<feature type="non-terminal residue" evidence="1">
    <location>
        <position position="1"/>
    </location>
</feature>
<dbReference type="EMBL" id="KT023102">
    <property type="protein sequence ID" value="ALM61619.1"/>
    <property type="molecule type" value="Genomic_RNA"/>
</dbReference>
<proteinExistence type="predicted"/>
<name>A0A0S1WDG7_JUGRE</name>
<protein>
    <submittedName>
        <fullName evidence="1">Putative extensin</fullName>
    </submittedName>
</protein>
<dbReference type="AlphaFoldDB" id="A0A0S1WDG7"/>
<sequence>SLTKMQRERYLVRRKDGVLSWATWEQEDDLSNGGDFLHHLPEHADRHDFLLHHHHHHLHGRGLQFLDVLHLHDHRVLLPVVSPVLGDQDQAHHPDVRRQGPFLPALVSLRHDRVRLALVVLDLLCHVRHEVAVPDETLLFLRN</sequence>
<evidence type="ECO:0000313" key="1">
    <source>
        <dbReference type="EMBL" id="ALM61619.1"/>
    </source>
</evidence>
<reference evidence="1" key="1">
    <citation type="submission" date="2015-06" db="EMBL/GenBank/DDBJ databases">
        <title>YeATS - a tool suite for analyzing RNA-seq derived transcriptome identifies a highly transcribed putative extensin in heartwood/sapwood transition zone in black walnut.</title>
        <authorList>
            <person name="Chakraborty S."/>
            <person name="Britton M."/>
            <person name="Wegrzyn J."/>
            <person name="Butterfield T."/>
            <person name="Rao B.J."/>
            <person name="Leslie C.A."/>
            <person name="Aradhaya M."/>
            <person name="Neale D."/>
            <person name="Woeste K."/>
            <person name="Dandekar A.M."/>
        </authorList>
    </citation>
    <scope>NUCLEOTIDE SEQUENCE</scope>
    <source>
        <tissue evidence="1">Heartwood/sapwood transition zone</tissue>
    </source>
</reference>
<organism evidence="1">
    <name type="scientific">Juglans regia</name>
    <name type="common">English walnut</name>
    <dbReference type="NCBI Taxonomy" id="51240"/>
    <lineage>
        <taxon>Eukaryota</taxon>
        <taxon>Viridiplantae</taxon>
        <taxon>Streptophyta</taxon>
        <taxon>Embryophyta</taxon>
        <taxon>Tracheophyta</taxon>
        <taxon>Spermatophyta</taxon>
        <taxon>Magnoliopsida</taxon>
        <taxon>eudicotyledons</taxon>
        <taxon>Gunneridae</taxon>
        <taxon>Pentapetalae</taxon>
        <taxon>rosids</taxon>
        <taxon>fabids</taxon>
        <taxon>Fagales</taxon>
        <taxon>Juglandaceae</taxon>
        <taxon>Juglans</taxon>
    </lineage>
</organism>
<accession>A0A0S1WDG7</accession>